<reference evidence="2 3" key="1">
    <citation type="submission" date="2012-04" db="EMBL/GenBank/DDBJ databases">
        <title>The Genome Sequence of Bacillus cereus HuA4-10.</title>
        <authorList>
            <consortium name="The Broad Institute Genome Sequencing Platform"/>
            <consortium name="The Broad Institute Genome Sequencing Center for Infectious Disease"/>
            <person name="Feldgarden M."/>
            <person name="Van der Auwera G.A."/>
            <person name="Mahillon J."/>
            <person name="Duprez V."/>
            <person name="Timmery S."/>
            <person name="Mattelet C."/>
            <person name="Dierick K."/>
            <person name="Sun M."/>
            <person name="Yu Z."/>
            <person name="Zhu L."/>
            <person name="Hu X."/>
            <person name="Shank E.B."/>
            <person name="Swiecicka I."/>
            <person name="Hansen B.M."/>
            <person name="Andrup L."/>
            <person name="Young S.K."/>
            <person name="Zeng Q."/>
            <person name="Gargeya S."/>
            <person name="Fitzgerald M."/>
            <person name="Haas B."/>
            <person name="Abouelleil A."/>
            <person name="Alvarado L."/>
            <person name="Arachchi H.M."/>
            <person name="Berlin A."/>
            <person name="Chapman S.B."/>
            <person name="Goldberg J."/>
            <person name="Griggs A."/>
            <person name="Gujja S."/>
            <person name="Hansen M."/>
            <person name="Howarth C."/>
            <person name="Imamovic A."/>
            <person name="Larimer J."/>
            <person name="McCowen C."/>
            <person name="Montmayeur A."/>
            <person name="Murphy C."/>
            <person name="Neiman D."/>
            <person name="Pearson M."/>
            <person name="Priest M."/>
            <person name="Roberts A."/>
            <person name="Saif S."/>
            <person name="Shea T."/>
            <person name="Sisk P."/>
            <person name="Sykes S."/>
            <person name="Wortman J."/>
            <person name="Nusbaum C."/>
            <person name="Birren B."/>
        </authorList>
    </citation>
    <scope>NUCLEOTIDE SEQUENCE [LARGE SCALE GENOMIC DNA]</scope>
    <source>
        <strain evidence="2 3">HuA4-10</strain>
    </source>
</reference>
<gene>
    <name evidence="2" type="ORF">IGC_03026</name>
</gene>
<dbReference type="AlphaFoldDB" id="J8DNZ9"/>
<dbReference type="Proteomes" id="UP000006977">
    <property type="component" value="Unassembled WGS sequence"/>
</dbReference>
<protein>
    <submittedName>
        <fullName evidence="2">Uncharacterized protein</fullName>
    </submittedName>
</protein>
<feature type="transmembrane region" description="Helical" evidence="1">
    <location>
        <begin position="17"/>
        <end position="37"/>
    </location>
</feature>
<dbReference type="PATRIC" id="fig|1053206.3.peg.3082"/>
<feature type="transmembrane region" description="Helical" evidence="1">
    <location>
        <begin position="95"/>
        <end position="112"/>
    </location>
</feature>
<evidence type="ECO:0000313" key="2">
    <source>
        <dbReference type="EMBL" id="EJQ78014.1"/>
    </source>
</evidence>
<proteinExistence type="predicted"/>
<accession>J8DNZ9</accession>
<organism evidence="2 3">
    <name type="scientific">Bacillus cereus HuA4-10</name>
    <dbReference type="NCBI Taxonomy" id="1053206"/>
    <lineage>
        <taxon>Bacteria</taxon>
        <taxon>Bacillati</taxon>
        <taxon>Bacillota</taxon>
        <taxon>Bacilli</taxon>
        <taxon>Bacillales</taxon>
        <taxon>Bacillaceae</taxon>
        <taxon>Bacillus</taxon>
        <taxon>Bacillus cereus group</taxon>
    </lineage>
</organism>
<keyword evidence="1" id="KW-1133">Transmembrane helix</keyword>
<comment type="caution">
    <text evidence="2">The sequence shown here is derived from an EMBL/GenBank/DDBJ whole genome shotgun (WGS) entry which is preliminary data.</text>
</comment>
<keyword evidence="1" id="KW-0472">Membrane</keyword>
<sequence length="121" mass="13979">MFIKEETDPGVGLLDRIWGAVVAFCIATNIVACIMAIYIQKYELMINCLTNILFLIVIAITFIKMKINNWMALGFTLVVIEKGIKAGYEFYTHDYYGVSWSLAIIVYCIYEMQNYYIETNE</sequence>
<feature type="transmembrane region" description="Helical" evidence="1">
    <location>
        <begin position="44"/>
        <end position="63"/>
    </location>
</feature>
<evidence type="ECO:0000256" key="1">
    <source>
        <dbReference type="SAM" id="Phobius"/>
    </source>
</evidence>
<evidence type="ECO:0000313" key="3">
    <source>
        <dbReference type="Proteomes" id="UP000006977"/>
    </source>
</evidence>
<dbReference type="HOGENOM" id="CLU_172344_0_0_9"/>
<name>J8DNZ9_BACCE</name>
<keyword evidence="1" id="KW-0812">Transmembrane</keyword>
<dbReference type="EMBL" id="AHEA01000025">
    <property type="protein sequence ID" value="EJQ78014.1"/>
    <property type="molecule type" value="Genomic_DNA"/>
</dbReference>